<evidence type="ECO:0000313" key="1">
    <source>
        <dbReference type="EMBL" id="JAP06472.1"/>
    </source>
</evidence>
<reference evidence="1" key="1">
    <citation type="submission" date="2015-12" db="EMBL/GenBank/DDBJ databases">
        <title>Gene expression during late stages of embryo sac development: a critical building block for successful pollen-pistil interactions.</title>
        <authorList>
            <person name="Liu Y."/>
            <person name="Joly V."/>
            <person name="Sabar M."/>
            <person name="Matton D.P."/>
        </authorList>
    </citation>
    <scope>NUCLEOTIDE SEQUENCE</scope>
</reference>
<dbReference type="AlphaFoldDB" id="A0A0V0GES0"/>
<organism evidence="1">
    <name type="scientific">Solanum chacoense</name>
    <name type="common">Chaco potato</name>
    <dbReference type="NCBI Taxonomy" id="4108"/>
    <lineage>
        <taxon>Eukaryota</taxon>
        <taxon>Viridiplantae</taxon>
        <taxon>Streptophyta</taxon>
        <taxon>Embryophyta</taxon>
        <taxon>Tracheophyta</taxon>
        <taxon>Spermatophyta</taxon>
        <taxon>Magnoliopsida</taxon>
        <taxon>eudicotyledons</taxon>
        <taxon>Gunneridae</taxon>
        <taxon>Pentapetalae</taxon>
        <taxon>asterids</taxon>
        <taxon>lamiids</taxon>
        <taxon>Solanales</taxon>
        <taxon>Solanaceae</taxon>
        <taxon>Solanoideae</taxon>
        <taxon>Solaneae</taxon>
        <taxon>Solanum</taxon>
    </lineage>
</organism>
<protein>
    <submittedName>
        <fullName evidence="1">Putative ovule protein</fullName>
    </submittedName>
</protein>
<accession>A0A0V0GES0</accession>
<sequence>YYCSISQIEGHHSEQHGQSLYQNSWLHQLLDSYHRCKTVWGYPNVQILFLHIVFSQKYAILAQQRRQ</sequence>
<name>A0A0V0GES0_SOLCH</name>
<feature type="non-terminal residue" evidence="1">
    <location>
        <position position="1"/>
    </location>
</feature>
<proteinExistence type="predicted"/>
<dbReference type="EMBL" id="GEDG01041190">
    <property type="protein sequence ID" value="JAP06472.1"/>
    <property type="molecule type" value="Transcribed_RNA"/>
</dbReference>